<dbReference type="AlphaFoldDB" id="A0AAV2DXJ0"/>
<proteinExistence type="predicted"/>
<reference evidence="1 2" key="1">
    <citation type="submission" date="2024-04" db="EMBL/GenBank/DDBJ databases">
        <authorList>
            <person name="Fracassetti M."/>
        </authorList>
    </citation>
    <scope>NUCLEOTIDE SEQUENCE [LARGE SCALE GENOMIC DNA]</scope>
</reference>
<dbReference type="EMBL" id="OZ034816">
    <property type="protein sequence ID" value="CAL1378300.1"/>
    <property type="molecule type" value="Genomic_DNA"/>
</dbReference>
<keyword evidence="2" id="KW-1185">Reference proteome</keyword>
<accession>A0AAV2DXJ0</accession>
<organism evidence="1 2">
    <name type="scientific">Linum trigynum</name>
    <dbReference type="NCBI Taxonomy" id="586398"/>
    <lineage>
        <taxon>Eukaryota</taxon>
        <taxon>Viridiplantae</taxon>
        <taxon>Streptophyta</taxon>
        <taxon>Embryophyta</taxon>
        <taxon>Tracheophyta</taxon>
        <taxon>Spermatophyta</taxon>
        <taxon>Magnoliopsida</taxon>
        <taxon>eudicotyledons</taxon>
        <taxon>Gunneridae</taxon>
        <taxon>Pentapetalae</taxon>
        <taxon>rosids</taxon>
        <taxon>fabids</taxon>
        <taxon>Malpighiales</taxon>
        <taxon>Linaceae</taxon>
        <taxon>Linum</taxon>
    </lineage>
</organism>
<sequence>MPTSLLSLPRGACASTGDIRLALSHSSSLLSTAAGGGSGEGERGIVVEKLDPVMDDDFVGRNHRRGGRGGSTVYSTWSLELRFCSRRSTSQPPDDVAEGLEMENHGDFFEFEKNEVDLDRNREEEVERIHLWGF</sequence>
<protein>
    <submittedName>
        <fullName evidence="1">Uncharacterized protein</fullName>
    </submittedName>
</protein>
<evidence type="ECO:0000313" key="1">
    <source>
        <dbReference type="EMBL" id="CAL1378300.1"/>
    </source>
</evidence>
<dbReference type="Proteomes" id="UP001497516">
    <property type="component" value="Chromosome 3"/>
</dbReference>
<evidence type="ECO:0000313" key="2">
    <source>
        <dbReference type="Proteomes" id="UP001497516"/>
    </source>
</evidence>
<name>A0AAV2DXJ0_9ROSI</name>
<gene>
    <name evidence="1" type="ORF">LTRI10_LOCUS19893</name>
</gene>